<proteinExistence type="predicted"/>
<protein>
    <recommendedName>
        <fullName evidence="3">Type IV secretion protein Rhs</fullName>
    </recommendedName>
</protein>
<dbReference type="EMBL" id="LAQS01000060">
    <property type="protein sequence ID" value="KKZ70378.1"/>
    <property type="molecule type" value="Genomic_DNA"/>
</dbReference>
<keyword evidence="2" id="KW-1185">Reference proteome</keyword>
<accession>A0A2P2GFT3</accession>
<gene>
    <name evidence="1" type="ORF">VO63_29105</name>
</gene>
<organism evidence="1 2">
    <name type="scientific">Streptomyces showdoensis</name>
    <dbReference type="NCBI Taxonomy" id="68268"/>
    <lineage>
        <taxon>Bacteria</taxon>
        <taxon>Bacillati</taxon>
        <taxon>Actinomycetota</taxon>
        <taxon>Actinomycetes</taxon>
        <taxon>Kitasatosporales</taxon>
        <taxon>Streptomycetaceae</taxon>
        <taxon>Streptomyces</taxon>
    </lineage>
</organism>
<name>A0A2P2GFT3_STREW</name>
<evidence type="ECO:0000313" key="2">
    <source>
        <dbReference type="Proteomes" id="UP000265325"/>
    </source>
</evidence>
<dbReference type="RefSeq" id="WP_046911039.1">
    <property type="nucleotide sequence ID" value="NZ_BAAAXG010000012.1"/>
</dbReference>
<comment type="caution">
    <text evidence="1">The sequence shown here is derived from an EMBL/GenBank/DDBJ whole genome shotgun (WGS) entry which is preliminary data.</text>
</comment>
<reference evidence="1 2" key="1">
    <citation type="submission" date="2015-05" db="EMBL/GenBank/DDBJ databases">
        <title>Draft Genome assembly of Streptomyces showdoensis.</title>
        <authorList>
            <person name="Thapa K.K."/>
            <person name="Metsa-Ketela M."/>
        </authorList>
    </citation>
    <scope>NUCLEOTIDE SEQUENCE [LARGE SCALE GENOMIC DNA]</scope>
    <source>
        <strain evidence="1 2">ATCC 15227</strain>
    </source>
</reference>
<evidence type="ECO:0008006" key="3">
    <source>
        <dbReference type="Google" id="ProtNLM"/>
    </source>
</evidence>
<dbReference type="Proteomes" id="UP000265325">
    <property type="component" value="Unassembled WGS sequence"/>
</dbReference>
<dbReference type="AlphaFoldDB" id="A0A2P2GFT3"/>
<dbReference type="OrthoDB" id="3307568at2"/>
<sequence>MSFAIRYSLTLAEERPTGGPADLLGTVAEEAGPLAAFGGLTSLPLNVSNDVLGGSLVLDADITVTMGEGAVAGTFEAVLVNLPAETVRTLRAALARRPLSATVRLGYFDDRSIGRHPVMAGRVVRLASWVAEDGLSRVRLTGQDAGGYALRMTSASVHRAEAASALDFARKVVNAAGLTLAKDSALATELTDHTVRNPTALDALRELARTAEAPVVIRDRLVLVGPAVGADDPAPVAFDPEVNLVSYGDTQGEETLVVAPGEERPPVRNSVNLTVLGHPDLRVGQVATLRGIDDAPAGPLRVNRLVHRFGVRTGYVCEVQLVAARAGEFVEAVDGVRAVTDRLDAGAERALLARPSVDVGEVSGYRPDGHQVSLRYGQSPPPSMSLPSVTGPIGDDVLLDKPVAAPFAFGPCGLMTPVYPGMRALLAHNRNLVNDAAVVGWLWPRTPGARAPAPEPGDYWLALPTGTGSDGIPTGPGVNDLTDAKGGRVIQARGLHILVGTPKLPQVGTRPTPPDDDSVTIEHHTGTTIEIDPEGAVTVRTKGSGIKLTNGTVSLSLDGASVQVT</sequence>
<evidence type="ECO:0000313" key="1">
    <source>
        <dbReference type="EMBL" id="KKZ70378.1"/>
    </source>
</evidence>